<evidence type="ECO:0000256" key="7">
    <source>
        <dbReference type="ARBA" id="ARBA00022842"/>
    </source>
</evidence>
<evidence type="ECO:0000256" key="9">
    <source>
        <dbReference type="ARBA" id="ARBA00048072"/>
    </source>
</evidence>
<comment type="cofactor">
    <cofactor evidence="1">
        <name>Mg(2+)</name>
        <dbReference type="ChEBI" id="CHEBI:18420"/>
    </cofactor>
</comment>
<feature type="compositionally biased region" description="Basic and acidic residues" evidence="10">
    <location>
        <begin position="112"/>
        <end position="158"/>
    </location>
</feature>
<name>A0A086K9Y5_TOXGO</name>
<keyword evidence="4" id="KW-0808">Transferase</keyword>
<evidence type="ECO:0000256" key="4">
    <source>
        <dbReference type="ARBA" id="ARBA00022679"/>
    </source>
</evidence>
<feature type="domain" description="Phosphofructokinase" evidence="11">
    <location>
        <begin position="196"/>
        <end position="397"/>
    </location>
</feature>
<dbReference type="VEuPathDB" id="ToxoDB:TGDOM2_399210"/>
<accession>A0A086K9Y5</accession>
<dbReference type="BioCyc" id="MetaCyc:MONOMER-15734"/>
<comment type="function">
    <text evidence="2">Catalyzes the phosphorylation of D-fructose 6-phosphate, the first committing step of glycolysis. Uses inorganic phosphate (PPi) as phosphoryl donor instead of ATP like common ATP-dependent phosphofructokinases (ATP-PFKs), which renders the reaction reversible, and can thus function both in glycolysis and gluconeogenesis. Consistently, PPi-PFK can replace the enzymes of both the forward (ATP-PFK) and reverse (fructose-bisphosphatase (FBPase)) reactions.</text>
</comment>
<dbReference type="InterPro" id="IPR022953">
    <property type="entry name" value="ATP_PFK"/>
</dbReference>
<dbReference type="EMBL" id="AHZU02000707">
    <property type="protein sequence ID" value="KFG41203.1"/>
    <property type="molecule type" value="Genomic_DNA"/>
</dbReference>
<dbReference type="GO" id="GO:0046872">
    <property type="term" value="F:metal ion binding"/>
    <property type="evidence" value="ECO:0007669"/>
    <property type="project" value="UniProtKB-KW"/>
</dbReference>
<sequence>MLRYETAQADSSRRLERGDSAKTRVVLDEVCQGRRPPTEGRCRSLSPFRDPREPSGLDTGDQPPWRLEGDSEERVAPLPRSGPSADGKKPAAPCAGHFSSSSIASAASAEAAKLRGGEEDSDEAAPKDSLQEGDRSEREHAERREERDEREGKREEANARGTPEPTKADEGYIEPKLCLSRKSSRVNLVESQEPLRIAVCFFGRQAPGGLNAVMGVLEYLENLSPKGICIGILGGILGLVHGWYTIVDRRSFSLFRNQGGLDLLCRTTEHFSNEFELQQCIKTIQALRLDGLVVLGGTSAVSDAAILTEHLLDSDTQTCVVGVPMTVDNGVPFIEACLGHDTVCRVFNSIIGSLMHESRSSKCWYFIRVSGKCLSHLAAECALDTHPNLVLINEEIEQKRMGAMALTNLISDIVETRAGLGLHYGTVLLPDSLLAHLPEMHMLINEVDACFESGFYAQTEEGLELLRARLTPWSAALFSSLPKAIQWQLAFNKDQTYRVDLTAIDTEVLLKRLVERELARRKSIGAFRKGQFLCKTHFLAYQGRSAAPTIFDADLGFSYGYTAAVLVDGGCTGYMAQISNLVGQPAEWSVSAVPFTCLVDVQPVKTSTVTPLHHKVAHLRQGHLHQHGRQVWSPAQASPATHATHHYCGPAL</sequence>
<evidence type="ECO:0000256" key="3">
    <source>
        <dbReference type="ARBA" id="ARBA00022490"/>
    </source>
</evidence>
<reference evidence="12 13" key="1">
    <citation type="submission" date="2014-02" db="EMBL/GenBank/DDBJ databases">
        <authorList>
            <person name="Sibley D."/>
            <person name="Venepally P."/>
            <person name="Karamycheva S."/>
            <person name="Hadjithomas M."/>
            <person name="Khan A."/>
            <person name="Brunk B."/>
            <person name="Roos D."/>
            <person name="Caler E."/>
            <person name="Lorenzi H."/>
        </authorList>
    </citation>
    <scope>NUCLEOTIDE SEQUENCE [LARGE SCALE GENOMIC DNA]</scope>
    <source>
        <strain evidence="12 13">GAB2-2007-GAL-DOM2</strain>
    </source>
</reference>
<comment type="caution">
    <text evidence="12">The sequence shown here is derived from an EMBL/GenBank/DDBJ whole genome shotgun (WGS) entry which is preliminary data.</text>
</comment>
<dbReference type="InterPro" id="IPR000023">
    <property type="entry name" value="Phosphofructokinase_dom"/>
</dbReference>
<evidence type="ECO:0000313" key="12">
    <source>
        <dbReference type="EMBL" id="KFG41203.1"/>
    </source>
</evidence>
<comment type="catalytic activity">
    <reaction evidence="9">
        <text>beta-D-fructose 6-phosphate + diphosphate = beta-D-fructose 1,6-bisphosphate + phosphate + H(+)</text>
        <dbReference type="Rhea" id="RHEA:13613"/>
        <dbReference type="ChEBI" id="CHEBI:15378"/>
        <dbReference type="ChEBI" id="CHEBI:32966"/>
        <dbReference type="ChEBI" id="CHEBI:33019"/>
        <dbReference type="ChEBI" id="CHEBI:43474"/>
        <dbReference type="ChEBI" id="CHEBI:57634"/>
        <dbReference type="EC" id="2.7.1.90"/>
    </reaction>
</comment>
<protein>
    <submittedName>
        <fullName evidence="12">Phosphofructokinase</fullName>
    </submittedName>
</protein>
<dbReference type="Gene3D" id="1.10.10.480">
    <property type="entry name" value="Phosphofructokinase, domain 3"/>
    <property type="match status" value="1"/>
</dbReference>
<dbReference type="GO" id="GO:0005829">
    <property type="term" value="C:cytosol"/>
    <property type="evidence" value="ECO:0007669"/>
    <property type="project" value="TreeGrafter"/>
</dbReference>
<keyword evidence="7" id="KW-0460">Magnesium</keyword>
<evidence type="ECO:0000256" key="1">
    <source>
        <dbReference type="ARBA" id="ARBA00001946"/>
    </source>
</evidence>
<evidence type="ECO:0000256" key="5">
    <source>
        <dbReference type="ARBA" id="ARBA00022723"/>
    </source>
</evidence>
<dbReference type="PRINTS" id="PR00476">
    <property type="entry name" value="PHFRCTKINASE"/>
</dbReference>
<evidence type="ECO:0000313" key="13">
    <source>
        <dbReference type="Proteomes" id="UP000028837"/>
    </source>
</evidence>
<evidence type="ECO:0000256" key="2">
    <source>
        <dbReference type="ARBA" id="ARBA00003138"/>
    </source>
</evidence>
<feature type="compositionally biased region" description="Basic and acidic residues" evidence="10">
    <location>
        <begin position="11"/>
        <end position="27"/>
    </location>
</feature>
<evidence type="ECO:0000256" key="10">
    <source>
        <dbReference type="SAM" id="MobiDB-lite"/>
    </source>
</evidence>
<feature type="non-terminal residue" evidence="12">
    <location>
        <position position="652"/>
    </location>
</feature>
<dbReference type="GO" id="GO:0009749">
    <property type="term" value="P:response to glucose"/>
    <property type="evidence" value="ECO:0007669"/>
    <property type="project" value="TreeGrafter"/>
</dbReference>
<organism evidence="12 13">
    <name type="scientific">Toxoplasma gondii GAB2-2007-GAL-DOM2</name>
    <dbReference type="NCBI Taxonomy" id="1130820"/>
    <lineage>
        <taxon>Eukaryota</taxon>
        <taxon>Sar</taxon>
        <taxon>Alveolata</taxon>
        <taxon>Apicomplexa</taxon>
        <taxon>Conoidasida</taxon>
        <taxon>Coccidia</taxon>
        <taxon>Eucoccidiorida</taxon>
        <taxon>Eimeriorina</taxon>
        <taxon>Sarcocystidae</taxon>
        <taxon>Toxoplasma</taxon>
    </lineage>
</organism>
<dbReference type="Gene3D" id="3.40.50.460">
    <property type="entry name" value="Phosphofructokinase domain"/>
    <property type="match status" value="1"/>
</dbReference>
<dbReference type="UniPathway" id="UPA00109">
    <property type="reaction ID" value="UER00182"/>
</dbReference>
<evidence type="ECO:0000256" key="6">
    <source>
        <dbReference type="ARBA" id="ARBA00022777"/>
    </source>
</evidence>
<dbReference type="PANTHER" id="PTHR43650">
    <property type="entry name" value="PYROPHOSPHATE--FRUCTOSE 6-PHOSPHATE 1-PHOSPHOTRANSFERASE"/>
    <property type="match status" value="1"/>
</dbReference>
<dbReference type="GO" id="GO:0006002">
    <property type="term" value="P:fructose 6-phosphate metabolic process"/>
    <property type="evidence" value="ECO:0007669"/>
    <property type="project" value="InterPro"/>
</dbReference>
<gene>
    <name evidence="12" type="ORF">TGDOM2_399210</name>
</gene>
<keyword evidence="8" id="KW-0324">Glycolysis</keyword>
<dbReference type="Proteomes" id="UP000028837">
    <property type="component" value="Unassembled WGS sequence"/>
</dbReference>
<dbReference type="InterPro" id="IPR035966">
    <property type="entry name" value="PKF_sf"/>
</dbReference>
<dbReference type="GO" id="GO:0047334">
    <property type="term" value="F:diphosphate-fructose-6-phosphate 1-phosphotransferase activity"/>
    <property type="evidence" value="ECO:0007669"/>
    <property type="project" value="UniProtKB-EC"/>
</dbReference>
<proteinExistence type="predicted"/>
<dbReference type="Gene3D" id="3.40.50.450">
    <property type="match status" value="1"/>
</dbReference>
<keyword evidence="6 12" id="KW-0418">Kinase</keyword>
<dbReference type="Pfam" id="PF00365">
    <property type="entry name" value="PFK"/>
    <property type="match status" value="1"/>
</dbReference>
<feature type="compositionally biased region" description="Low complexity" evidence="10">
    <location>
        <begin position="99"/>
        <end position="111"/>
    </location>
</feature>
<evidence type="ECO:0000256" key="8">
    <source>
        <dbReference type="ARBA" id="ARBA00023152"/>
    </source>
</evidence>
<dbReference type="PANTHER" id="PTHR43650:SF1">
    <property type="entry name" value="PYROPHOSPHATE--FRUCTOSE 6-PHOSPHATE 1-PHOSPHOTRANSFERASE SUBUNIT BETA 2"/>
    <property type="match status" value="1"/>
</dbReference>
<dbReference type="AlphaFoldDB" id="A0A086K9Y5"/>
<dbReference type="SUPFAM" id="SSF53784">
    <property type="entry name" value="Phosphofructokinase"/>
    <property type="match status" value="1"/>
</dbReference>
<dbReference type="GO" id="GO:0003872">
    <property type="term" value="F:6-phosphofructokinase activity"/>
    <property type="evidence" value="ECO:0007669"/>
    <property type="project" value="InterPro"/>
</dbReference>
<evidence type="ECO:0000259" key="11">
    <source>
        <dbReference type="Pfam" id="PF00365"/>
    </source>
</evidence>
<keyword evidence="3" id="KW-0963">Cytoplasm</keyword>
<feature type="region of interest" description="Disordered" evidence="10">
    <location>
        <begin position="1"/>
        <end position="172"/>
    </location>
</feature>
<keyword evidence="5" id="KW-0479">Metal-binding</keyword>